<dbReference type="Proteomes" id="UP000465601">
    <property type="component" value="Unassembled WGS sequence"/>
</dbReference>
<dbReference type="AlphaFoldDB" id="A0A833HPD6"/>
<protein>
    <submittedName>
        <fullName evidence="2">Uncharacterized protein</fullName>
    </submittedName>
</protein>
<evidence type="ECO:0000313" key="2">
    <source>
        <dbReference type="EMBL" id="KAB3530563.1"/>
    </source>
</evidence>
<name>A0A833HPD6_9FIRM</name>
<evidence type="ECO:0000256" key="1">
    <source>
        <dbReference type="SAM" id="Phobius"/>
    </source>
</evidence>
<keyword evidence="1" id="KW-1133">Transmembrane helix</keyword>
<proteinExistence type="predicted"/>
<dbReference type="EMBL" id="WBZB01000017">
    <property type="protein sequence ID" value="KAB3530563.1"/>
    <property type="molecule type" value="Genomic_DNA"/>
</dbReference>
<organism evidence="2 3">
    <name type="scientific">Alkaliphilus serpentinus</name>
    <dbReference type="NCBI Taxonomy" id="1482731"/>
    <lineage>
        <taxon>Bacteria</taxon>
        <taxon>Bacillati</taxon>
        <taxon>Bacillota</taxon>
        <taxon>Clostridia</taxon>
        <taxon>Peptostreptococcales</taxon>
        <taxon>Natronincolaceae</taxon>
        <taxon>Alkaliphilus</taxon>
    </lineage>
</organism>
<reference evidence="2 3" key="1">
    <citation type="submission" date="2019-10" db="EMBL/GenBank/DDBJ databases">
        <title>Alkaliphilus serpentinus sp. nov. and Alkaliphilus pronyensis sp. nov., two novel anaerobic alkaliphilic species isolated from the serpentinized-hosted hydrothermal field of the Prony Bay (New Caledonia).</title>
        <authorList>
            <person name="Postec A."/>
        </authorList>
    </citation>
    <scope>NUCLEOTIDE SEQUENCE [LARGE SCALE GENOMIC DNA]</scope>
    <source>
        <strain evidence="2 3">LacT</strain>
    </source>
</reference>
<keyword evidence="3" id="KW-1185">Reference proteome</keyword>
<evidence type="ECO:0000313" key="3">
    <source>
        <dbReference type="Proteomes" id="UP000465601"/>
    </source>
</evidence>
<keyword evidence="1" id="KW-0812">Transmembrane</keyword>
<comment type="caution">
    <text evidence="2">The sequence shown here is derived from an EMBL/GenBank/DDBJ whole genome shotgun (WGS) entry which is preliminary data.</text>
</comment>
<accession>A0A833HPD6</accession>
<gene>
    <name evidence="2" type="ORF">F8153_06860</name>
</gene>
<dbReference type="RefSeq" id="WP_151865636.1">
    <property type="nucleotide sequence ID" value="NZ_WBZB01000017.1"/>
</dbReference>
<keyword evidence="1" id="KW-0472">Membrane</keyword>
<sequence>MKLNTILKITGMVLIVIAVGTIIGVRESYTATLTTTYVLELLKGFVMLLMGIFLSFDLYKVFFRNRK</sequence>
<feature type="transmembrane region" description="Helical" evidence="1">
    <location>
        <begin position="7"/>
        <end position="25"/>
    </location>
</feature>
<feature type="transmembrane region" description="Helical" evidence="1">
    <location>
        <begin position="45"/>
        <end position="63"/>
    </location>
</feature>